<protein>
    <submittedName>
        <fullName evidence="2">Xylose isomerase domain protein TIM barrel</fullName>
    </submittedName>
</protein>
<dbReference type="NCBIfam" id="NF041277">
    <property type="entry name" value="coba_remo_CbiR"/>
    <property type="match status" value="1"/>
</dbReference>
<proteinExistence type="predicted"/>
<feature type="domain" description="Xylose isomerase-like TIM barrel" evidence="1">
    <location>
        <begin position="34"/>
        <end position="270"/>
    </location>
</feature>
<dbReference type="eggNOG" id="COG1082">
    <property type="taxonomic scope" value="Bacteria"/>
</dbReference>
<accession>D1C7U6</accession>
<dbReference type="InParanoid" id="D1C7U6"/>
<dbReference type="Pfam" id="PF01261">
    <property type="entry name" value="AP_endonuc_2"/>
    <property type="match status" value="1"/>
</dbReference>
<gene>
    <name evidence="2" type="ordered locus">Sthe_0491</name>
</gene>
<dbReference type="AlphaFoldDB" id="D1C7U6"/>
<reference evidence="3" key="1">
    <citation type="submission" date="2009-11" db="EMBL/GenBank/DDBJ databases">
        <title>The complete chromosome 1 of Sphaerobacter thermophilus DSM 20745.</title>
        <authorList>
            <person name="Lucas S."/>
            <person name="Copeland A."/>
            <person name="Lapidus A."/>
            <person name="Glavina del Rio T."/>
            <person name="Dalin E."/>
            <person name="Tice H."/>
            <person name="Bruce D."/>
            <person name="Goodwin L."/>
            <person name="Pitluck S."/>
            <person name="Kyrpides N."/>
            <person name="Mavromatis K."/>
            <person name="Ivanova N."/>
            <person name="Mikhailova N."/>
            <person name="LaButti K.M."/>
            <person name="Clum A."/>
            <person name="Sun H.I."/>
            <person name="Brettin T."/>
            <person name="Detter J.C."/>
            <person name="Han C."/>
            <person name="Larimer F."/>
            <person name="Land M."/>
            <person name="Hauser L."/>
            <person name="Markowitz V."/>
            <person name="Cheng J.F."/>
            <person name="Hugenholtz P."/>
            <person name="Woyke T."/>
            <person name="Wu D."/>
            <person name="Steenblock K."/>
            <person name="Schneider S."/>
            <person name="Pukall R."/>
            <person name="Goeker M."/>
            <person name="Klenk H.P."/>
            <person name="Eisen J.A."/>
        </authorList>
    </citation>
    <scope>NUCLEOTIDE SEQUENCE [LARGE SCALE GENOMIC DNA]</scope>
    <source>
        <strain evidence="3">ATCC 49802 / DSM 20745 / S 6022</strain>
    </source>
</reference>
<dbReference type="PANTHER" id="PTHR12110">
    <property type="entry name" value="HYDROXYPYRUVATE ISOMERASE"/>
    <property type="match status" value="1"/>
</dbReference>
<dbReference type="SUPFAM" id="SSF51658">
    <property type="entry name" value="Xylose isomerase-like"/>
    <property type="match status" value="1"/>
</dbReference>
<evidence type="ECO:0000313" key="3">
    <source>
        <dbReference type="Proteomes" id="UP000002027"/>
    </source>
</evidence>
<dbReference type="Proteomes" id="UP000002027">
    <property type="component" value="Chromosome 1"/>
</dbReference>
<dbReference type="OrthoDB" id="9792261at2"/>
<dbReference type="SMR" id="D1C7U6"/>
<evidence type="ECO:0000259" key="1">
    <source>
        <dbReference type="Pfam" id="PF01261"/>
    </source>
</evidence>
<dbReference type="InterPro" id="IPR013022">
    <property type="entry name" value="Xyl_isomerase-like_TIM-brl"/>
</dbReference>
<reference evidence="2 3" key="2">
    <citation type="journal article" date="2010" name="Stand. Genomic Sci.">
        <title>Complete genome sequence of Desulfohalobium retbaense type strain (HR(100)).</title>
        <authorList>
            <person name="Spring S."/>
            <person name="Nolan M."/>
            <person name="Lapidus A."/>
            <person name="Glavina Del Rio T."/>
            <person name="Copeland A."/>
            <person name="Tice H."/>
            <person name="Cheng J.F."/>
            <person name="Lucas S."/>
            <person name="Land M."/>
            <person name="Chen F."/>
            <person name="Bruce D."/>
            <person name="Goodwin L."/>
            <person name="Pitluck S."/>
            <person name="Ivanova N."/>
            <person name="Mavromatis K."/>
            <person name="Mikhailova N."/>
            <person name="Pati A."/>
            <person name="Chen A."/>
            <person name="Palaniappan K."/>
            <person name="Hauser L."/>
            <person name="Chang Y.J."/>
            <person name="Jeffries C.D."/>
            <person name="Munk C."/>
            <person name="Kiss H."/>
            <person name="Chain P."/>
            <person name="Han C."/>
            <person name="Brettin T."/>
            <person name="Detter J.C."/>
            <person name="Schuler E."/>
            <person name="Goker M."/>
            <person name="Rohde M."/>
            <person name="Bristow J."/>
            <person name="Eisen J.A."/>
            <person name="Markowitz V."/>
            <person name="Hugenholtz P."/>
            <person name="Kyrpides N.C."/>
            <person name="Klenk H.P."/>
        </authorList>
    </citation>
    <scope>NUCLEOTIDE SEQUENCE [LARGE SCALE GENOMIC DNA]</scope>
    <source>
        <strain evidence="3">ATCC 49802 / DSM 20745 / S 6022</strain>
    </source>
</reference>
<organism evidence="2 3">
    <name type="scientific">Sphaerobacter thermophilus (strain ATCC 49802 / DSM 20745 / KCCM 41009 / NCIMB 13125 / S 6022)</name>
    <dbReference type="NCBI Taxonomy" id="479434"/>
    <lineage>
        <taxon>Bacteria</taxon>
        <taxon>Pseudomonadati</taxon>
        <taxon>Thermomicrobiota</taxon>
        <taxon>Thermomicrobia</taxon>
        <taxon>Sphaerobacterales</taxon>
        <taxon>Sphaerobacterineae</taxon>
        <taxon>Sphaerobacteraceae</taxon>
        <taxon>Sphaerobacter</taxon>
    </lineage>
</organism>
<dbReference type="KEGG" id="sti:Sthe_0491"/>
<name>D1C7U6_SPHTD</name>
<dbReference type="Gene3D" id="3.20.20.150">
    <property type="entry name" value="Divalent-metal-dependent TIM barrel enzymes"/>
    <property type="match status" value="1"/>
</dbReference>
<keyword evidence="2" id="KW-0413">Isomerase</keyword>
<dbReference type="InterPro" id="IPR050312">
    <property type="entry name" value="IolE/XylAMocC-like"/>
</dbReference>
<dbReference type="HOGENOM" id="CLU_865822_0_0_0"/>
<dbReference type="InterPro" id="IPR036237">
    <property type="entry name" value="Xyl_isomerase-like_sf"/>
</dbReference>
<dbReference type="EMBL" id="CP001823">
    <property type="protein sequence ID" value="ACZ37929.1"/>
    <property type="molecule type" value="Genomic_DNA"/>
</dbReference>
<sequence length="288" mass="31678">MVVIGASIQSILAEEFARQPTDPRQRVLETVEELAMDFGLDAIELYLDGLFLFPDVVDEGLLADIGRLQQRLGLTLTAHLPYVWVDISAGNELTRRASVEAIVRAIQACAPLDITSFVLHATGPFGNEFSPGVSDPEQSLFLRLTLAAIDRSFADLTHAVPDAPLAVETMDGFPFAWQTPLVERYDLGICCDVSHLLVRGEDPIAFLDAWLPRIRQLHLHGVREQVLGVNLRRRIDHRALGGPGELVDVPRLLNHLTTRGFTGPVILENLSRADLVQSVATIEEALGQ</sequence>
<dbReference type="GO" id="GO:0016853">
    <property type="term" value="F:isomerase activity"/>
    <property type="evidence" value="ECO:0007669"/>
    <property type="project" value="UniProtKB-KW"/>
</dbReference>
<dbReference type="STRING" id="479434.Sthe_0491"/>
<evidence type="ECO:0000313" key="2">
    <source>
        <dbReference type="EMBL" id="ACZ37929.1"/>
    </source>
</evidence>
<keyword evidence="3" id="KW-1185">Reference proteome</keyword>
<dbReference type="RefSeq" id="WP_012870976.1">
    <property type="nucleotide sequence ID" value="NC_013523.1"/>
</dbReference>